<dbReference type="HOGENOM" id="CLU_018250_1_0_1"/>
<dbReference type="GO" id="GO:0005770">
    <property type="term" value="C:late endosome"/>
    <property type="evidence" value="ECO:0007669"/>
    <property type="project" value="TreeGrafter"/>
</dbReference>
<evidence type="ECO:0000256" key="2">
    <source>
        <dbReference type="ARBA" id="ARBA00022490"/>
    </source>
</evidence>
<dbReference type="eggNOG" id="ENOG502RYEC">
    <property type="taxonomic scope" value="Eukaryota"/>
</dbReference>
<accession>M2MUH9</accession>
<dbReference type="STRING" id="717646.M2MUH9"/>
<dbReference type="GO" id="GO:0005769">
    <property type="term" value="C:early endosome"/>
    <property type="evidence" value="ECO:0007669"/>
    <property type="project" value="TreeGrafter"/>
</dbReference>
<evidence type="ECO:0000256" key="3">
    <source>
        <dbReference type="SAM" id="MobiDB-lite"/>
    </source>
</evidence>
<dbReference type="EMBL" id="KB445550">
    <property type="protein sequence ID" value="EMD00577.1"/>
    <property type="molecule type" value="Genomic_DNA"/>
</dbReference>
<dbReference type="RefSeq" id="XP_007671761.1">
    <property type="nucleotide sequence ID" value="XM_007673571.1"/>
</dbReference>
<keyword evidence="2" id="KW-0963">Cytoplasm</keyword>
<sequence length="543" mass="59208">MVSVEPANNDPRPTLSPLGGLLHAPSSDGDAQADERDTVAFIRQVLCSTSAPSDTLAQGEPSNGNIKPVEKLLPPLTSNNQIDTQLYAIVAIILKQVVQSWYTKFTSDPSFVAEIVDIIAHCTRGLEERMRDLDYATFLLDEVSAVVDDHIKALQLVREASNKGGVNNLEQTRALFHTLRTHNALSPEPSDDAKVALQQENETVWAQLLVGAILPLVLPPEDMSNPCLNALVSEILSELIVRNAILGRVSEPWLLWEAVTKAIHAVKPKERAASLDCPPPTSRLELAGLVPSPAKRDEEVSALLIPASITLWLSTMLASMWQIATLTWTVTSAIRSAILAASSTPPSHRVATPESWQTGCGSTDLSVFPIRRPVASLKVWSCLGRLLSFHAHMPWLSGLLALLQWLLTHGLGTIGCTDSTPDKIASGFIHTKLLNPRLLPPLLQAIRDAAFPGNSFAPARQPPSPEQTMEIKHACAVAIVGALPEKVRTCYFATQDVELMHKDVEVTLDLFADGYINKHLIVAIIELLVLRLFPELARMEEGR</sequence>
<evidence type="ECO:0000256" key="1">
    <source>
        <dbReference type="ARBA" id="ARBA00004496"/>
    </source>
</evidence>
<dbReference type="KEGG" id="bcom:BAUCODRAFT_28928"/>
<comment type="subcellular location">
    <subcellularLocation>
        <location evidence="1">Cytoplasm</location>
    </subcellularLocation>
</comment>
<name>M2MUH9_BAUPA</name>
<dbReference type="SMART" id="SM00313">
    <property type="entry name" value="PXA"/>
    <property type="match status" value="1"/>
</dbReference>
<protein>
    <recommendedName>
        <fullName evidence="4">PXA domain-containing protein</fullName>
    </recommendedName>
</protein>
<dbReference type="GO" id="GO:0045022">
    <property type="term" value="P:early endosome to late endosome transport"/>
    <property type="evidence" value="ECO:0007669"/>
    <property type="project" value="TreeGrafter"/>
</dbReference>
<proteinExistence type="predicted"/>
<dbReference type="OrthoDB" id="5582218at2759"/>
<keyword evidence="6" id="KW-1185">Reference proteome</keyword>
<dbReference type="InterPro" id="IPR051837">
    <property type="entry name" value="SortingNexin/PXDomain-PKLike"/>
</dbReference>
<evidence type="ECO:0000313" key="5">
    <source>
        <dbReference type="EMBL" id="EMD00577.1"/>
    </source>
</evidence>
<dbReference type="PROSITE" id="PS51207">
    <property type="entry name" value="PXA"/>
    <property type="match status" value="1"/>
</dbReference>
<organism evidence="5 6">
    <name type="scientific">Baudoinia panamericana (strain UAMH 10762)</name>
    <name type="common">Angels' share fungus</name>
    <name type="synonym">Baudoinia compniacensis (strain UAMH 10762)</name>
    <dbReference type="NCBI Taxonomy" id="717646"/>
    <lineage>
        <taxon>Eukaryota</taxon>
        <taxon>Fungi</taxon>
        <taxon>Dikarya</taxon>
        <taxon>Ascomycota</taxon>
        <taxon>Pezizomycotina</taxon>
        <taxon>Dothideomycetes</taxon>
        <taxon>Dothideomycetidae</taxon>
        <taxon>Mycosphaerellales</taxon>
        <taxon>Teratosphaeriaceae</taxon>
        <taxon>Baudoinia</taxon>
    </lineage>
</organism>
<evidence type="ECO:0000259" key="4">
    <source>
        <dbReference type="PROSITE" id="PS51207"/>
    </source>
</evidence>
<dbReference type="Proteomes" id="UP000011761">
    <property type="component" value="Unassembled WGS sequence"/>
</dbReference>
<dbReference type="InterPro" id="IPR003114">
    <property type="entry name" value="Phox_assoc"/>
</dbReference>
<dbReference type="Pfam" id="PF02194">
    <property type="entry name" value="PXA"/>
    <property type="match status" value="1"/>
</dbReference>
<evidence type="ECO:0000313" key="6">
    <source>
        <dbReference type="Proteomes" id="UP000011761"/>
    </source>
</evidence>
<feature type="domain" description="PXA" evidence="4">
    <location>
        <begin position="79"/>
        <end position="267"/>
    </location>
</feature>
<dbReference type="OMA" id="KEFVYSW"/>
<reference evidence="5 6" key="1">
    <citation type="journal article" date="2012" name="PLoS Pathog.">
        <title>Diverse lifestyles and strategies of plant pathogenesis encoded in the genomes of eighteen Dothideomycetes fungi.</title>
        <authorList>
            <person name="Ohm R.A."/>
            <person name="Feau N."/>
            <person name="Henrissat B."/>
            <person name="Schoch C.L."/>
            <person name="Horwitz B.A."/>
            <person name="Barry K.W."/>
            <person name="Condon B.J."/>
            <person name="Copeland A.C."/>
            <person name="Dhillon B."/>
            <person name="Glaser F."/>
            <person name="Hesse C.N."/>
            <person name="Kosti I."/>
            <person name="LaButti K."/>
            <person name="Lindquist E.A."/>
            <person name="Lucas S."/>
            <person name="Salamov A.A."/>
            <person name="Bradshaw R.E."/>
            <person name="Ciuffetti L."/>
            <person name="Hamelin R.C."/>
            <person name="Kema G.H.J."/>
            <person name="Lawrence C."/>
            <person name="Scott J.A."/>
            <person name="Spatafora J.W."/>
            <person name="Turgeon B.G."/>
            <person name="de Wit P.J.G.M."/>
            <person name="Zhong S."/>
            <person name="Goodwin S.B."/>
            <person name="Grigoriev I.V."/>
        </authorList>
    </citation>
    <scope>NUCLEOTIDE SEQUENCE [LARGE SCALE GENOMIC DNA]</scope>
    <source>
        <strain evidence="5 6">UAMH 10762</strain>
    </source>
</reference>
<dbReference type="AlphaFoldDB" id="M2MUH9"/>
<dbReference type="PANTHER" id="PTHR22999:SF23">
    <property type="entry name" value="SORTING NEXIN-16"/>
    <property type="match status" value="1"/>
</dbReference>
<dbReference type="PANTHER" id="PTHR22999">
    <property type="entry name" value="PX SERINE/THREONINE KINASE PXK"/>
    <property type="match status" value="1"/>
</dbReference>
<gene>
    <name evidence="5" type="ORF">BAUCODRAFT_28928</name>
</gene>
<feature type="region of interest" description="Disordered" evidence="3">
    <location>
        <begin position="1"/>
        <end position="33"/>
    </location>
</feature>
<dbReference type="GO" id="GO:0035091">
    <property type="term" value="F:phosphatidylinositol binding"/>
    <property type="evidence" value="ECO:0007669"/>
    <property type="project" value="TreeGrafter"/>
</dbReference>
<dbReference type="GeneID" id="19110817"/>